<reference evidence="7 8" key="1">
    <citation type="journal article" date="2021" name="Nat. Plants">
        <title>The Taxus genome provides insights into paclitaxel biosynthesis.</title>
        <authorList>
            <person name="Xiong X."/>
            <person name="Gou J."/>
            <person name="Liao Q."/>
            <person name="Li Y."/>
            <person name="Zhou Q."/>
            <person name="Bi G."/>
            <person name="Li C."/>
            <person name="Du R."/>
            <person name="Wang X."/>
            <person name="Sun T."/>
            <person name="Guo L."/>
            <person name="Liang H."/>
            <person name="Lu P."/>
            <person name="Wu Y."/>
            <person name="Zhang Z."/>
            <person name="Ro D.K."/>
            <person name="Shang Y."/>
            <person name="Huang S."/>
            <person name="Yan J."/>
        </authorList>
    </citation>
    <scope>NUCLEOTIDE SEQUENCE [LARGE SCALE GENOMIC DNA]</scope>
    <source>
        <strain evidence="7">Ta-2019</strain>
    </source>
</reference>
<dbReference type="EMBL" id="JAHRHJ020000004">
    <property type="protein sequence ID" value="KAH9317089.1"/>
    <property type="molecule type" value="Genomic_DNA"/>
</dbReference>
<evidence type="ECO:0000313" key="7">
    <source>
        <dbReference type="EMBL" id="KAH9317089.1"/>
    </source>
</evidence>
<dbReference type="Gene3D" id="3.40.50.720">
    <property type="entry name" value="NAD(P)-binding Rossmann-like Domain"/>
    <property type="match status" value="1"/>
</dbReference>
<dbReference type="Pfam" id="PF07993">
    <property type="entry name" value="NAD_binding_4"/>
    <property type="match status" value="1"/>
</dbReference>
<dbReference type="PANTHER" id="PTHR11011:SF99">
    <property type="entry name" value="FATTY ACYL-COA REDUCTASE 3"/>
    <property type="match status" value="1"/>
</dbReference>
<accession>A0AA38L9U3</accession>
<dbReference type="InterPro" id="IPR026055">
    <property type="entry name" value="FAR"/>
</dbReference>
<gene>
    <name evidence="7" type="ORF">KI387_018858</name>
</gene>
<dbReference type="OMA" id="LPGYCID"/>
<dbReference type="Pfam" id="PF03015">
    <property type="entry name" value="Sterile"/>
    <property type="match status" value="1"/>
</dbReference>
<dbReference type="GO" id="GO:0080019">
    <property type="term" value="F:alcohol-forming very long-chain fatty acyl-CoA reductase activity"/>
    <property type="evidence" value="ECO:0007669"/>
    <property type="project" value="InterPro"/>
</dbReference>
<dbReference type="SUPFAM" id="SSF51735">
    <property type="entry name" value="NAD(P)-binding Rossmann-fold domains"/>
    <property type="match status" value="1"/>
</dbReference>
<dbReference type="GO" id="GO:0010345">
    <property type="term" value="P:suberin biosynthetic process"/>
    <property type="evidence" value="ECO:0007669"/>
    <property type="project" value="TreeGrafter"/>
</dbReference>
<keyword evidence="4" id="KW-0521">NADP</keyword>
<dbReference type="EC" id="1.2.1.84" evidence="4"/>
<dbReference type="InterPro" id="IPR013120">
    <property type="entry name" value="FAR_NAD-bd"/>
</dbReference>
<dbReference type="InterPro" id="IPR033640">
    <property type="entry name" value="FAR_C"/>
</dbReference>
<dbReference type="CDD" id="cd05236">
    <property type="entry name" value="FAR-N_SDR_e"/>
    <property type="match status" value="1"/>
</dbReference>
<name>A0AA38L9U3_TAXCH</name>
<evidence type="ECO:0000313" key="8">
    <source>
        <dbReference type="Proteomes" id="UP000824469"/>
    </source>
</evidence>
<evidence type="ECO:0000256" key="4">
    <source>
        <dbReference type="RuleBase" id="RU363097"/>
    </source>
</evidence>
<protein>
    <recommendedName>
        <fullName evidence="4">Fatty acyl-CoA reductase</fullName>
        <ecNumber evidence="4">1.2.1.84</ecNumber>
    </recommendedName>
</protein>
<feature type="domain" description="Thioester reductase (TE)" evidence="6">
    <location>
        <begin position="2"/>
        <end position="297"/>
    </location>
</feature>
<organism evidence="7 8">
    <name type="scientific">Taxus chinensis</name>
    <name type="common">Chinese yew</name>
    <name type="synonym">Taxus wallichiana var. chinensis</name>
    <dbReference type="NCBI Taxonomy" id="29808"/>
    <lineage>
        <taxon>Eukaryota</taxon>
        <taxon>Viridiplantae</taxon>
        <taxon>Streptophyta</taxon>
        <taxon>Embryophyta</taxon>
        <taxon>Tracheophyta</taxon>
        <taxon>Spermatophyta</taxon>
        <taxon>Pinopsida</taxon>
        <taxon>Pinidae</taxon>
        <taxon>Conifers II</taxon>
        <taxon>Cupressales</taxon>
        <taxon>Taxaceae</taxon>
        <taxon>Taxus</taxon>
    </lineage>
</organism>
<proteinExistence type="inferred from homology"/>
<comment type="caution">
    <text evidence="7">The sequence shown here is derived from an EMBL/GenBank/DDBJ whole genome shotgun (WGS) entry which is preliminary data.</text>
</comment>
<dbReference type="AlphaFoldDB" id="A0AA38L9U3"/>
<evidence type="ECO:0000259" key="6">
    <source>
        <dbReference type="Pfam" id="PF07993"/>
    </source>
</evidence>
<keyword evidence="4" id="KW-0560">Oxidoreductase</keyword>
<comment type="catalytic activity">
    <reaction evidence="4">
        <text>a long-chain fatty acyl-CoA + 2 NADPH + 2 H(+) = a long-chain primary fatty alcohol + 2 NADP(+) + CoA</text>
        <dbReference type="Rhea" id="RHEA:52716"/>
        <dbReference type="ChEBI" id="CHEBI:15378"/>
        <dbReference type="ChEBI" id="CHEBI:57287"/>
        <dbReference type="ChEBI" id="CHEBI:57783"/>
        <dbReference type="ChEBI" id="CHEBI:58349"/>
        <dbReference type="ChEBI" id="CHEBI:77396"/>
        <dbReference type="ChEBI" id="CHEBI:83139"/>
        <dbReference type="EC" id="1.2.1.84"/>
    </reaction>
</comment>
<evidence type="ECO:0000256" key="2">
    <source>
        <dbReference type="ARBA" id="ARBA00022516"/>
    </source>
</evidence>
<evidence type="ECO:0000256" key="1">
    <source>
        <dbReference type="ARBA" id="ARBA00005928"/>
    </source>
</evidence>
<comment type="similarity">
    <text evidence="1 4">Belongs to the fatty acyl-CoA reductase family.</text>
</comment>
<evidence type="ECO:0000256" key="3">
    <source>
        <dbReference type="ARBA" id="ARBA00023098"/>
    </source>
</evidence>
<dbReference type="GO" id="GO:0035336">
    <property type="term" value="P:long-chain fatty-acyl-CoA metabolic process"/>
    <property type="evidence" value="ECO:0007669"/>
    <property type="project" value="TreeGrafter"/>
</dbReference>
<keyword evidence="2 4" id="KW-0444">Lipid biosynthesis</keyword>
<keyword evidence="3 4" id="KW-0443">Lipid metabolism</keyword>
<sequence>MKVLIEKILRVQPCVGTLFVLVRAADDASAKQRLQKEILDKELFRVLREQKGDGYRSFMVQKVVPVVGDTSVPNLGISERSVREHLWESLHVIINTAANTNFDERYDISLGVNTMGVTNVLDFGKRCRKLQVFVHVSTAFVSGDNGGVIPEKPLQMGETLVDEPQLILDIKTELSLAKRTAEMLENSTDPATISLTKHMKELGLKRANKYGWPNTYTFTKAMGEMLVGERRGDLPVVIIRPSVIESTFADPFPGWMEGSRTMDTIIIGYGKGRITSFLANPDFMLDVIPADMVVNAIIAAMAKHALDFNSLSIYNVSSSSANPLTYSVVVDTSYDYFVKNPCMDKHRKLIQVEKCYLFHSMESFVRYMRLRYKIPLQVMGMANELLCQIFADRYNQLLRKFNFVMYLAELYKPYVFFEGRFDNFNTEQLYVELSDSEKELFDFDVKRI</sequence>
<dbReference type="CDD" id="cd09071">
    <property type="entry name" value="FAR_C"/>
    <property type="match status" value="1"/>
</dbReference>
<feature type="domain" description="Fatty acyl-CoA reductase C-terminal" evidence="5">
    <location>
        <begin position="373"/>
        <end position="448"/>
    </location>
</feature>
<dbReference type="Proteomes" id="UP000824469">
    <property type="component" value="Unassembled WGS sequence"/>
</dbReference>
<comment type="function">
    <text evidence="4">Catalyzes the reduction of fatty acyl-CoA to fatty alcohols.</text>
</comment>
<dbReference type="PANTHER" id="PTHR11011">
    <property type="entry name" value="MALE STERILITY PROTEIN 2-RELATED"/>
    <property type="match status" value="1"/>
</dbReference>
<dbReference type="InterPro" id="IPR036291">
    <property type="entry name" value="NAD(P)-bd_dom_sf"/>
</dbReference>
<dbReference type="GO" id="GO:0102965">
    <property type="term" value="F:alcohol-forming long-chain fatty acyl-CoA reductase activity"/>
    <property type="evidence" value="ECO:0007669"/>
    <property type="project" value="UniProtKB-EC"/>
</dbReference>
<feature type="non-terminal residue" evidence="7">
    <location>
        <position position="1"/>
    </location>
</feature>
<evidence type="ECO:0000259" key="5">
    <source>
        <dbReference type="Pfam" id="PF03015"/>
    </source>
</evidence>
<keyword evidence="8" id="KW-1185">Reference proteome</keyword>